<accession>A0AA49GHG9</accession>
<name>A0AA49GHG9_9BACT</name>
<feature type="transmembrane region" description="Helical" evidence="1">
    <location>
        <begin position="64"/>
        <end position="87"/>
    </location>
</feature>
<keyword evidence="1" id="KW-0812">Transmembrane</keyword>
<keyword evidence="1" id="KW-0472">Membrane</keyword>
<evidence type="ECO:0000256" key="1">
    <source>
        <dbReference type="SAM" id="Phobius"/>
    </source>
</evidence>
<protein>
    <submittedName>
        <fullName evidence="2">Uncharacterized protein</fullName>
    </submittedName>
</protein>
<feature type="transmembrane region" description="Helical" evidence="1">
    <location>
        <begin position="126"/>
        <end position="147"/>
    </location>
</feature>
<proteinExistence type="predicted"/>
<gene>
    <name evidence="2" type="ORF">K4G66_17325</name>
</gene>
<sequence length="181" mass="20332">MQTLKDDLLDHICCFIEHELEEGASFEAAYALAWQQVCPNGLQEIQEETIDLLNSNRIIAMKKIMFAIGLVSSIGISIGWLFTLMHWPGGGALFTYSFLGFAFLFLPMLAFDRYKIGIGKEPSEKLRTILGFSSALIIGFSVAFKMLHLQGASVMLITGIFLFTFGFLPFLFFRMYKNATS</sequence>
<dbReference type="EMBL" id="CP120682">
    <property type="protein sequence ID" value="WKN34142.1"/>
    <property type="molecule type" value="Genomic_DNA"/>
</dbReference>
<evidence type="ECO:0000313" key="2">
    <source>
        <dbReference type="EMBL" id="WKN34142.1"/>
    </source>
</evidence>
<reference evidence="2" key="1">
    <citation type="journal article" date="2023" name="Comput. Struct. Biotechnol. J.">
        <title>Discovery of a novel marine Bacteroidetes with a rich repertoire of carbohydrate-active enzymes.</title>
        <authorList>
            <person name="Chen B."/>
            <person name="Liu G."/>
            <person name="Chen Q."/>
            <person name="Wang H."/>
            <person name="Liu L."/>
            <person name="Tang K."/>
        </authorList>
    </citation>
    <scope>NUCLEOTIDE SEQUENCE</scope>
    <source>
        <strain evidence="2">TK19036</strain>
    </source>
</reference>
<reference evidence="2" key="2">
    <citation type="journal article" date="2024" name="Antonie Van Leeuwenhoek">
        <title>Roseihalotalea indica gen. nov., sp. nov., a halophilic Bacteroidetes from mesopelagic Southwest Indian Ocean with higher carbohydrate metabolic potential.</title>
        <authorList>
            <person name="Chen B."/>
            <person name="Zhang M."/>
            <person name="Lin D."/>
            <person name="Ye J."/>
            <person name="Tang K."/>
        </authorList>
    </citation>
    <scope>NUCLEOTIDE SEQUENCE</scope>
    <source>
        <strain evidence="2">TK19036</strain>
    </source>
</reference>
<feature type="transmembrane region" description="Helical" evidence="1">
    <location>
        <begin position="93"/>
        <end position="114"/>
    </location>
</feature>
<organism evidence="2">
    <name type="scientific">Roseihalotalea indica</name>
    <dbReference type="NCBI Taxonomy" id="2867963"/>
    <lineage>
        <taxon>Bacteria</taxon>
        <taxon>Pseudomonadati</taxon>
        <taxon>Bacteroidota</taxon>
        <taxon>Cytophagia</taxon>
        <taxon>Cytophagales</taxon>
        <taxon>Catalimonadaceae</taxon>
        <taxon>Roseihalotalea</taxon>
    </lineage>
</organism>
<dbReference type="AlphaFoldDB" id="A0AA49GHG9"/>
<feature type="transmembrane region" description="Helical" evidence="1">
    <location>
        <begin position="153"/>
        <end position="173"/>
    </location>
</feature>
<keyword evidence="1" id="KW-1133">Transmembrane helix</keyword>